<accession>A0A346XXI5</accession>
<dbReference type="PANTHER" id="PTHR43477:SF1">
    <property type="entry name" value="DIHYDROANTICAPSIN 7-DEHYDROGENASE"/>
    <property type="match status" value="1"/>
</dbReference>
<evidence type="ECO:0000313" key="4">
    <source>
        <dbReference type="Proteomes" id="UP000264006"/>
    </source>
</evidence>
<name>A0A346XXI5_9ACTN</name>
<evidence type="ECO:0000256" key="1">
    <source>
        <dbReference type="ARBA" id="ARBA00006484"/>
    </source>
</evidence>
<proteinExistence type="inferred from homology"/>
<dbReference type="InterPro" id="IPR002347">
    <property type="entry name" value="SDR_fam"/>
</dbReference>
<evidence type="ECO:0000256" key="2">
    <source>
        <dbReference type="ARBA" id="ARBA00023002"/>
    </source>
</evidence>
<dbReference type="SUPFAM" id="SSF51735">
    <property type="entry name" value="NAD(P)-binding Rossmann-fold domains"/>
    <property type="match status" value="1"/>
</dbReference>
<reference evidence="3 4" key="1">
    <citation type="submission" date="2018-09" db="EMBL/GenBank/DDBJ databases">
        <title>Complete genome sequence of Euzebya sp. DY32-46 isolated from seawater of Pacific Ocean.</title>
        <authorList>
            <person name="Xu L."/>
            <person name="Wu Y.-H."/>
            <person name="Xu X.-W."/>
        </authorList>
    </citation>
    <scope>NUCLEOTIDE SEQUENCE [LARGE SCALE GENOMIC DNA]</scope>
    <source>
        <strain evidence="3 4">DY32-46</strain>
    </source>
</reference>
<gene>
    <name evidence="3" type="ORF">DVS28_a2250</name>
</gene>
<dbReference type="PANTHER" id="PTHR43477">
    <property type="entry name" value="DIHYDROANTICAPSIN 7-DEHYDROGENASE"/>
    <property type="match status" value="1"/>
</dbReference>
<dbReference type="AlphaFoldDB" id="A0A346XXI5"/>
<dbReference type="RefSeq" id="WP_114594128.1">
    <property type="nucleotide sequence ID" value="NZ_CP031165.1"/>
</dbReference>
<dbReference type="InterPro" id="IPR036291">
    <property type="entry name" value="NAD(P)-bd_dom_sf"/>
</dbReference>
<sequence>MTDAVLAGAHVLVVGGTGKIGGAIAGHAVSAGARVTITSRSAEGAAQAAANYDGDVTGIGFDVTDHETVDALLAAGPFDHAVITAADNSFKGLSDITAEELDAIIAVKLKGIMWTARHLRPRMDEKGSMLFISGMLSRRPAGAAPLAAINAAVETLAPALAQEWSPLRVNVVSPEAMGSTGAGSHAGGPGDVAALVTATLANRWINGTVLDIHGG</sequence>
<dbReference type="KEGG" id="euz:DVS28_a2250"/>
<dbReference type="Gene3D" id="3.40.50.720">
    <property type="entry name" value="NAD(P)-binding Rossmann-like Domain"/>
    <property type="match status" value="1"/>
</dbReference>
<dbReference type="Proteomes" id="UP000264006">
    <property type="component" value="Chromosome"/>
</dbReference>
<dbReference type="OrthoDB" id="9806974at2"/>
<dbReference type="PRINTS" id="PR00081">
    <property type="entry name" value="GDHRDH"/>
</dbReference>
<evidence type="ECO:0000313" key="3">
    <source>
        <dbReference type="EMBL" id="AXV06932.1"/>
    </source>
</evidence>
<dbReference type="GO" id="GO:0016491">
    <property type="term" value="F:oxidoreductase activity"/>
    <property type="evidence" value="ECO:0007669"/>
    <property type="project" value="UniProtKB-KW"/>
</dbReference>
<dbReference type="InterPro" id="IPR051122">
    <property type="entry name" value="SDR_DHRS6-like"/>
</dbReference>
<keyword evidence="4" id="KW-1185">Reference proteome</keyword>
<dbReference type="EMBL" id="CP031165">
    <property type="protein sequence ID" value="AXV06932.1"/>
    <property type="molecule type" value="Genomic_DNA"/>
</dbReference>
<keyword evidence="2" id="KW-0560">Oxidoreductase</keyword>
<protein>
    <submittedName>
        <fullName evidence="3">Short chain dehydrogenase</fullName>
    </submittedName>
</protein>
<organism evidence="3 4">
    <name type="scientific">Euzebya pacifica</name>
    <dbReference type="NCBI Taxonomy" id="1608957"/>
    <lineage>
        <taxon>Bacteria</taxon>
        <taxon>Bacillati</taxon>
        <taxon>Actinomycetota</taxon>
        <taxon>Nitriliruptoria</taxon>
        <taxon>Euzebyales</taxon>
    </lineage>
</organism>
<comment type="similarity">
    <text evidence="1">Belongs to the short-chain dehydrogenases/reductases (SDR) family.</text>
</comment>
<dbReference type="Pfam" id="PF13561">
    <property type="entry name" value="adh_short_C2"/>
    <property type="match status" value="1"/>
</dbReference>